<dbReference type="Gene3D" id="1.10.10.10">
    <property type="entry name" value="Winged helix-like DNA-binding domain superfamily/Winged helix DNA-binding domain"/>
    <property type="match status" value="1"/>
</dbReference>
<sequence length="324" mass="34826">MRASYLPTISELQAFLACARHGTTTRAAQALNLTQSAVSRSVGTLEERLGVQLFDRVRRRLVLSDAGRGFAQEAQRLLDGLDGAALTAMAFGGHSEVLRLAVLPSLGQSWLVPRLAGFQARAPRVTFDISARLAPVDFETEPFDAELRRVGTERPGVVTEVLFDEQLLAVAAPGLAGTGPHAPETLARLPLLQQSTRPSLWLDWFRDAGVDPRTATRGARFDHFGMVLEAAIAGLGVGLVPALLAEPDLREGRLVVVSDRRHRSPTPYALIFPERSLGSPSLRAFRDWLTAGAEQNAPARRGRGTGARAASLATGEVPPRLPVA</sequence>
<evidence type="ECO:0000256" key="3">
    <source>
        <dbReference type="ARBA" id="ARBA00023125"/>
    </source>
</evidence>
<evidence type="ECO:0000313" key="8">
    <source>
        <dbReference type="Proteomes" id="UP000219050"/>
    </source>
</evidence>
<dbReference type="KEGG" id="cmag:CBW24_11485"/>
<evidence type="ECO:0000256" key="4">
    <source>
        <dbReference type="ARBA" id="ARBA00023163"/>
    </source>
</evidence>
<dbReference type="InterPro" id="IPR036388">
    <property type="entry name" value="WH-like_DNA-bd_sf"/>
</dbReference>
<dbReference type="Gene3D" id="3.40.190.10">
    <property type="entry name" value="Periplasmic binding protein-like II"/>
    <property type="match status" value="2"/>
</dbReference>
<dbReference type="EMBL" id="CP021404">
    <property type="protein sequence ID" value="ATI42566.1"/>
    <property type="molecule type" value="Genomic_DNA"/>
</dbReference>
<accession>A0A291M0S4</accession>
<protein>
    <submittedName>
        <fullName evidence="7">LysR family transcriptional regulator</fullName>
    </submittedName>
</protein>
<keyword evidence="3" id="KW-0238">DNA-binding</keyword>
<evidence type="ECO:0000259" key="6">
    <source>
        <dbReference type="PROSITE" id="PS50931"/>
    </source>
</evidence>
<dbReference type="OrthoDB" id="5526340at2"/>
<dbReference type="GO" id="GO:0006351">
    <property type="term" value="P:DNA-templated transcription"/>
    <property type="evidence" value="ECO:0007669"/>
    <property type="project" value="TreeGrafter"/>
</dbReference>
<dbReference type="GO" id="GO:0003700">
    <property type="term" value="F:DNA-binding transcription factor activity"/>
    <property type="evidence" value="ECO:0007669"/>
    <property type="project" value="InterPro"/>
</dbReference>
<dbReference type="InterPro" id="IPR058163">
    <property type="entry name" value="LysR-type_TF_proteobact-type"/>
</dbReference>
<dbReference type="PROSITE" id="PS50931">
    <property type="entry name" value="HTH_LYSR"/>
    <property type="match status" value="1"/>
</dbReference>
<dbReference type="FunFam" id="1.10.10.10:FF:000001">
    <property type="entry name" value="LysR family transcriptional regulator"/>
    <property type="match status" value="1"/>
</dbReference>
<reference evidence="7 8" key="1">
    <citation type="submission" date="2017-05" db="EMBL/GenBank/DDBJ databases">
        <title>Comparative genomic and metabolic analysis of manganese-oxidizing mechanisms in Celeribater manganoxidans DY25T: its adaption to the environment of polymetallic nodule.</title>
        <authorList>
            <person name="Wang X."/>
        </authorList>
    </citation>
    <scope>NUCLEOTIDE SEQUENCE [LARGE SCALE GENOMIC DNA]</scope>
    <source>
        <strain evidence="7 8">DY25</strain>
    </source>
</reference>
<dbReference type="GO" id="GO:0043565">
    <property type="term" value="F:sequence-specific DNA binding"/>
    <property type="evidence" value="ECO:0007669"/>
    <property type="project" value="TreeGrafter"/>
</dbReference>
<dbReference type="SUPFAM" id="SSF53850">
    <property type="entry name" value="Periplasmic binding protein-like II"/>
    <property type="match status" value="1"/>
</dbReference>
<proteinExistence type="inferred from homology"/>
<dbReference type="Proteomes" id="UP000219050">
    <property type="component" value="Chromosome"/>
</dbReference>
<dbReference type="Pfam" id="PF00126">
    <property type="entry name" value="HTH_1"/>
    <property type="match status" value="1"/>
</dbReference>
<dbReference type="InterPro" id="IPR000847">
    <property type="entry name" value="LysR_HTH_N"/>
</dbReference>
<feature type="region of interest" description="Disordered" evidence="5">
    <location>
        <begin position="295"/>
        <end position="324"/>
    </location>
</feature>
<keyword evidence="8" id="KW-1185">Reference proteome</keyword>
<comment type="similarity">
    <text evidence="1">Belongs to the LysR transcriptional regulatory family.</text>
</comment>
<dbReference type="PANTHER" id="PTHR30537:SF26">
    <property type="entry name" value="GLYCINE CLEAVAGE SYSTEM TRANSCRIPTIONAL ACTIVATOR"/>
    <property type="match status" value="1"/>
</dbReference>
<dbReference type="AlphaFoldDB" id="A0A291M0S4"/>
<dbReference type="RefSeq" id="WP_097373669.1">
    <property type="nucleotide sequence ID" value="NZ_CP021404.1"/>
</dbReference>
<evidence type="ECO:0000313" key="7">
    <source>
        <dbReference type="EMBL" id="ATI42566.1"/>
    </source>
</evidence>
<dbReference type="Pfam" id="PF03466">
    <property type="entry name" value="LysR_substrate"/>
    <property type="match status" value="1"/>
</dbReference>
<evidence type="ECO:0000256" key="2">
    <source>
        <dbReference type="ARBA" id="ARBA00023015"/>
    </source>
</evidence>
<name>A0A291M0S4_9RHOB</name>
<feature type="compositionally biased region" description="Low complexity" evidence="5">
    <location>
        <begin position="306"/>
        <end position="315"/>
    </location>
</feature>
<keyword evidence="4" id="KW-0804">Transcription</keyword>
<organism evidence="7 8">
    <name type="scientific">Pacificitalea manganoxidans</name>
    <dbReference type="NCBI Taxonomy" id="1411902"/>
    <lineage>
        <taxon>Bacteria</taxon>
        <taxon>Pseudomonadati</taxon>
        <taxon>Pseudomonadota</taxon>
        <taxon>Alphaproteobacteria</taxon>
        <taxon>Rhodobacterales</taxon>
        <taxon>Paracoccaceae</taxon>
        <taxon>Pacificitalea</taxon>
    </lineage>
</organism>
<dbReference type="PRINTS" id="PR00039">
    <property type="entry name" value="HTHLYSR"/>
</dbReference>
<keyword evidence="2" id="KW-0805">Transcription regulation</keyword>
<dbReference type="InterPro" id="IPR005119">
    <property type="entry name" value="LysR_subst-bd"/>
</dbReference>
<dbReference type="PANTHER" id="PTHR30537">
    <property type="entry name" value="HTH-TYPE TRANSCRIPTIONAL REGULATOR"/>
    <property type="match status" value="1"/>
</dbReference>
<dbReference type="InterPro" id="IPR036390">
    <property type="entry name" value="WH_DNA-bd_sf"/>
</dbReference>
<evidence type="ECO:0000256" key="5">
    <source>
        <dbReference type="SAM" id="MobiDB-lite"/>
    </source>
</evidence>
<dbReference type="SUPFAM" id="SSF46785">
    <property type="entry name" value="Winged helix' DNA-binding domain"/>
    <property type="match status" value="1"/>
</dbReference>
<gene>
    <name evidence="7" type="ORF">CBW24_11485</name>
</gene>
<feature type="domain" description="HTH lysR-type" evidence="6">
    <location>
        <begin position="7"/>
        <end position="64"/>
    </location>
</feature>
<evidence type="ECO:0000256" key="1">
    <source>
        <dbReference type="ARBA" id="ARBA00009437"/>
    </source>
</evidence>